<dbReference type="Proteomes" id="UP000003860">
    <property type="component" value="Unassembled WGS sequence"/>
</dbReference>
<keyword evidence="1" id="KW-1133">Transmembrane helix</keyword>
<proteinExistence type="predicted"/>
<dbReference type="EMBL" id="ACXX02000004">
    <property type="protein sequence ID" value="EGD48344.1"/>
    <property type="molecule type" value="Genomic_DNA"/>
</dbReference>
<dbReference type="OrthoDB" id="1739321at2"/>
<name>F1TBE0_9FIRM</name>
<dbReference type="STRING" id="588581.Cpap_2496"/>
<gene>
    <name evidence="2" type="ORF">Cpap_2496</name>
</gene>
<evidence type="ECO:0000256" key="1">
    <source>
        <dbReference type="SAM" id="Phobius"/>
    </source>
</evidence>
<dbReference type="AlphaFoldDB" id="F1TBE0"/>
<comment type="caution">
    <text evidence="2">The sequence shown here is derived from an EMBL/GenBank/DDBJ whole genome shotgun (WGS) entry which is preliminary data.</text>
</comment>
<evidence type="ECO:0000313" key="3">
    <source>
        <dbReference type="Proteomes" id="UP000003860"/>
    </source>
</evidence>
<feature type="transmembrane region" description="Helical" evidence="1">
    <location>
        <begin position="12"/>
        <end position="30"/>
    </location>
</feature>
<dbReference type="RefSeq" id="WP_004618470.1">
    <property type="nucleotide sequence ID" value="NZ_ACXX02000004.1"/>
</dbReference>
<evidence type="ECO:0000313" key="2">
    <source>
        <dbReference type="EMBL" id="EGD48344.1"/>
    </source>
</evidence>
<protein>
    <submittedName>
        <fullName evidence="2">Uncharacterized protein</fullName>
    </submittedName>
</protein>
<keyword evidence="1" id="KW-0812">Transmembrane</keyword>
<organism evidence="2 3">
    <name type="scientific">Ruminiclostridium papyrosolvens DSM 2782</name>
    <dbReference type="NCBI Taxonomy" id="588581"/>
    <lineage>
        <taxon>Bacteria</taxon>
        <taxon>Bacillati</taxon>
        <taxon>Bacillota</taxon>
        <taxon>Clostridia</taxon>
        <taxon>Eubacteriales</taxon>
        <taxon>Oscillospiraceae</taxon>
        <taxon>Ruminiclostridium</taxon>
    </lineage>
</organism>
<keyword evidence="1" id="KW-0472">Membrane</keyword>
<reference evidence="2" key="2">
    <citation type="submission" date="2011-01" db="EMBL/GenBank/DDBJ databases">
        <title>The Non-contiguous Finished genome of Clostridium papyrosolvens.</title>
        <authorList>
            <person name="Lucas S."/>
            <person name="Copeland A."/>
            <person name="Lapidus A."/>
            <person name="Cheng J.-F."/>
            <person name="Goodwin L."/>
            <person name="Pitluck S."/>
            <person name="Misra M."/>
            <person name="Chertkov O."/>
            <person name="Detter J.C."/>
            <person name="Han C."/>
            <person name="Tapia R."/>
            <person name="Land M."/>
            <person name="Hauser L."/>
            <person name="Kyrpides N."/>
            <person name="Ivanova N."/>
            <person name="Pagani I."/>
            <person name="Mouttaki H."/>
            <person name="He Z."/>
            <person name="Zhou J."/>
            <person name="Hemme C.L."/>
            <person name="Woyke T."/>
        </authorList>
    </citation>
    <scope>NUCLEOTIDE SEQUENCE [LARGE SCALE GENOMIC DNA]</scope>
    <source>
        <strain evidence="2">DSM 2782</strain>
    </source>
</reference>
<sequence>MLLKKYSKKKKRIIFSILLVIAVLLVYIIIDQLIFFNNKSDSVKFIKTYIQCTESVNNLPLGYDTYNINVQKKLIAEKEQEFNDFYERNYVLNNYNKERKINLCEMYKIGMEKRLGKLGAIKKFKIKSVDVMSIYKVPFVSYITVTVAYDMTYEANGNISCFNGSSIFERQANSIKETYTESESIQVTFNLKSVNNEWRIFDIPEFGSKNN</sequence>
<keyword evidence="3" id="KW-1185">Reference proteome</keyword>
<reference evidence="2" key="1">
    <citation type="submission" date="2009-07" db="EMBL/GenBank/DDBJ databases">
        <authorList>
            <consortium name="US DOE Joint Genome Institute (JGI-PGF)"/>
            <person name="Lucas S."/>
            <person name="Copeland A."/>
            <person name="Lapidus A."/>
            <person name="Glavina del Rio T."/>
            <person name="Tice H."/>
            <person name="Bruce D."/>
            <person name="Goodwin L."/>
            <person name="Pitluck S."/>
            <person name="Larimer F."/>
            <person name="Land M.L."/>
            <person name="Mouttaki H."/>
            <person name="He Z."/>
            <person name="Zhou J."/>
            <person name="Hemme C.L."/>
        </authorList>
    </citation>
    <scope>NUCLEOTIDE SEQUENCE [LARGE SCALE GENOMIC DNA]</scope>
    <source>
        <strain evidence="2">DSM 2782</strain>
    </source>
</reference>
<accession>F1TBE0</accession>